<dbReference type="STRING" id="1576369.SAMN05421753_114124"/>
<dbReference type="AlphaFoldDB" id="A0A1I3MW84"/>
<dbReference type="RefSeq" id="WP_092053048.1">
    <property type="nucleotide sequence ID" value="NZ_FOQD01000014.1"/>
</dbReference>
<dbReference type="OrthoDB" id="9812811at2"/>
<keyword evidence="2" id="KW-0676">Redox-active center</keyword>
<evidence type="ECO:0000256" key="2">
    <source>
        <dbReference type="ARBA" id="ARBA00023284"/>
    </source>
</evidence>
<reference evidence="6" key="1">
    <citation type="submission" date="2016-10" db="EMBL/GenBank/DDBJ databases">
        <authorList>
            <person name="Varghese N."/>
            <person name="Submissions S."/>
        </authorList>
    </citation>
    <scope>NUCLEOTIDE SEQUENCE [LARGE SCALE GENOMIC DNA]</scope>
    <source>
        <strain evidence="6">DSM 26348</strain>
    </source>
</reference>
<dbReference type="Proteomes" id="UP000199518">
    <property type="component" value="Unassembled WGS sequence"/>
</dbReference>
<dbReference type="InterPro" id="IPR000866">
    <property type="entry name" value="AhpC/TSA"/>
</dbReference>
<dbReference type="Gene3D" id="3.40.30.10">
    <property type="entry name" value="Glutaredoxin"/>
    <property type="match status" value="1"/>
</dbReference>
<dbReference type="InterPro" id="IPR050455">
    <property type="entry name" value="Tpx_Peroxidase_subfamily"/>
</dbReference>
<proteinExistence type="predicted"/>
<dbReference type="EMBL" id="FOQD01000014">
    <property type="protein sequence ID" value="SFJ01050.1"/>
    <property type="molecule type" value="Genomic_DNA"/>
</dbReference>
<keyword evidence="1" id="KW-0560">Oxidoreductase</keyword>
<dbReference type="PIRSF" id="PIRSF000239">
    <property type="entry name" value="AHPC"/>
    <property type="match status" value="1"/>
</dbReference>
<gene>
    <name evidence="5" type="ORF">SAMN05421753_114124</name>
</gene>
<dbReference type="PROSITE" id="PS51352">
    <property type="entry name" value="THIOREDOXIN_2"/>
    <property type="match status" value="1"/>
</dbReference>
<evidence type="ECO:0000256" key="3">
    <source>
        <dbReference type="PIRSR" id="PIRSR000239-1"/>
    </source>
</evidence>
<evidence type="ECO:0000313" key="5">
    <source>
        <dbReference type="EMBL" id="SFJ01050.1"/>
    </source>
</evidence>
<evidence type="ECO:0000313" key="6">
    <source>
        <dbReference type="Proteomes" id="UP000199518"/>
    </source>
</evidence>
<dbReference type="InterPro" id="IPR013766">
    <property type="entry name" value="Thioredoxin_domain"/>
</dbReference>
<dbReference type="GO" id="GO:0016491">
    <property type="term" value="F:oxidoreductase activity"/>
    <property type="evidence" value="ECO:0007669"/>
    <property type="project" value="UniProtKB-KW"/>
</dbReference>
<dbReference type="PANTHER" id="PTHR43110:SF1">
    <property type="entry name" value="THIOL PEROXIDASE"/>
    <property type="match status" value="1"/>
</dbReference>
<dbReference type="SUPFAM" id="SSF52833">
    <property type="entry name" value="Thioredoxin-like"/>
    <property type="match status" value="1"/>
</dbReference>
<evidence type="ECO:0000259" key="4">
    <source>
        <dbReference type="PROSITE" id="PS51352"/>
    </source>
</evidence>
<feature type="active site" description="Cysteine sulfenic acid (-SOH) intermediate; for peroxidase activity" evidence="3">
    <location>
        <position position="47"/>
    </location>
</feature>
<keyword evidence="6" id="KW-1185">Reference proteome</keyword>
<dbReference type="InterPro" id="IPR036249">
    <property type="entry name" value="Thioredoxin-like_sf"/>
</dbReference>
<protein>
    <submittedName>
        <fullName evidence="5">Peroxiredoxin</fullName>
    </submittedName>
</protein>
<accession>A0A1I3MW84</accession>
<dbReference type="GO" id="GO:0016209">
    <property type="term" value="F:antioxidant activity"/>
    <property type="evidence" value="ECO:0007669"/>
    <property type="project" value="InterPro"/>
</dbReference>
<sequence length="158" mass="17207">MSHLLPAGISAPDFTLHVTPDQTLSLSELRGQPVILAFYPADWSPVCGDQMALYNEVLPEFRKHNAELLGISVDGSWCHAEFAKVRHLHFPLLSDFEPKGAVAKQYGAYREADGVTERALFVIDQSGNIAWSYCSPVAVNPGADGILQALEDLAAKSQ</sequence>
<name>A0A1I3MW84_9PLAN</name>
<dbReference type="Pfam" id="PF00578">
    <property type="entry name" value="AhpC-TSA"/>
    <property type="match status" value="1"/>
</dbReference>
<dbReference type="InterPro" id="IPR024706">
    <property type="entry name" value="Peroxiredoxin_AhpC-typ"/>
</dbReference>
<feature type="domain" description="Thioredoxin" evidence="4">
    <location>
        <begin position="5"/>
        <end position="155"/>
    </location>
</feature>
<dbReference type="PANTHER" id="PTHR43110">
    <property type="entry name" value="THIOL PEROXIDASE"/>
    <property type="match status" value="1"/>
</dbReference>
<organism evidence="5 6">
    <name type="scientific">Planctomicrobium piriforme</name>
    <dbReference type="NCBI Taxonomy" id="1576369"/>
    <lineage>
        <taxon>Bacteria</taxon>
        <taxon>Pseudomonadati</taxon>
        <taxon>Planctomycetota</taxon>
        <taxon>Planctomycetia</taxon>
        <taxon>Planctomycetales</taxon>
        <taxon>Planctomycetaceae</taxon>
        <taxon>Planctomicrobium</taxon>
    </lineage>
</organism>
<evidence type="ECO:0000256" key="1">
    <source>
        <dbReference type="ARBA" id="ARBA00023002"/>
    </source>
</evidence>